<dbReference type="InParanoid" id="B0E198"/>
<accession>B0E198</accession>
<gene>
    <name evidence="1" type="ORF">LACBIDRAFT_335072</name>
</gene>
<dbReference type="AlphaFoldDB" id="B0E198"/>
<evidence type="ECO:0000313" key="2">
    <source>
        <dbReference type="Proteomes" id="UP000001194"/>
    </source>
</evidence>
<keyword evidence="2" id="KW-1185">Reference proteome</keyword>
<dbReference type="RefSeq" id="XP_001889937.1">
    <property type="nucleotide sequence ID" value="XM_001889902.1"/>
</dbReference>
<dbReference type="GeneID" id="6085580"/>
<dbReference type="Proteomes" id="UP000001194">
    <property type="component" value="Unassembled WGS sequence"/>
</dbReference>
<protein>
    <submittedName>
        <fullName evidence="1">Predicted protein</fullName>
    </submittedName>
</protein>
<organism evidence="2">
    <name type="scientific">Laccaria bicolor (strain S238N-H82 / ATCC MYA-4686)</name>
    <name type="common">Bicoloured deceiver</name>
    <name type="synonym">Laccaria laccata var. bicolor</name>
    <dbReference type="NCBI Taxonomy" id="486041"/>
    <lineage>
        <taxon>Eukaryota</taxon>
        <taxon>Fungi</taxon>
        <taxon>Dikarya</taxon>
        <taxon>Basidiomycota</taxon>
        <taxon>Agaricomycotina</taxon>
        <taxon>Agaricomycetes</taxon>
        <taxon>Agaricomycetidae</taxon>
        <taxon>Agaricales</taxon>
        <taxon>Agaricineae</taxon>
        <taxon>Hydnangiaceae</taxon>
        <taxon>Laccaria</taxon>
    </lineage>
</organism>
<dbReference type="EMBL" id="DS547165">
    <property type="protein sequence ID" value="EDQ99386.1"/>
    <property type="molecule type" value="Genomic_DNA"/>
</dbReference>
<dbReference type="KEGG" id="lbc:LACBIDRAFT_335072"/>
<name>B0E198_LACBS</name>
<evidence type="ECO:0000313" key="1">
    <source>
        <dbReference type="EMBL" id="EDQ99386.1"/>
    </source>
</evidence>
<dbReference type="HOGENOM" id="CLU_1390466_0_0_1"/>
<sequence length="196" mass="21598">MPFEPLSPARQWTVVARDTARAAQCNSYLTAKEAVIRKVDTSASTKKGKDANTCLHHYVATTPPNEFLAVSVNPPGLQYDGIQPPDVPSTIPMRPLTTVCFWWHTRLMVSNVKTLPEDVEEQSLSGQSPTSFLSCLDDFKLQLYGIPVWPLAENMRLSIKISQHECDLAGRAGTGARSFDILSRLGEAGAVELERI</sequence>
<reference evidence="1 2" key="1">
    <citation type="journal article" date="2008" name="Nature">
        <title>The genome of Laccaria bicolor provides insights into mycorrhizal symbiosis.</title>
        <authorList>
            <person name="Martin F."/>
            <person name="Aerts A."/>
            <person name="Ahren D."/>
            <person name="Brun A."/>
            <person name="Danchin E.G.J."/>
            <person name="Duchaussoy F."/>
            <person name="Gibon J."/>
            <person name="Kohler A."/>
            <person name="Lindquist E."/>
            <person name="Pereda V."/>
            <person name="Salamov A."/>
            <person name="Shapiro H.J."/>
            <person name="Wuyts J."/>
            <person name="Blaudez D."/>
            <person name="Buee M."/>
            <person name="Brokstein P."/>
            <person name="Canbaeck B."/>
            <person name="Cohen D."/>
            <person name="Courty P.E."/>
            <person name="Coutinho P.M."/>
            <person name="Delaruelle C."/>
            <person name="Detter J.C."/>
            <person name="Deveau A."/>
            <person name="DiFazio S."/>
            <person name="Duplessis S."/>
            <person name="Fraissinet-Tachet L."/>
            <person name="Lucic E."/>
            <person name="Frey-Klett P."/>
            <person name="Fourrey C."/>
            <person name="Feussner I."/>
            <person name="Gay G."/>
            <person name="Grimwood J."/>
            <person name="Hoegger P.J."/>
            <person name="Jain P."/>
            <person name="Kilaru S."/>
            <person name="Labbe J."/>
            <person name="Lin Y.C."/>
            <person name="Legue V."/>
            <person name="Le Tacon F."/>
            <person name="Marmeisse R."/>
            <person name="Melayah D."/>
            <person name="Montanini B."/>
            <person name="Muratet M."/>
            <person name="Nehls U."/>
            <person name="Niculita-Hirzel H."/>
            <person name="Oudot-Le Secq M.P."/>
            <person name="Peter M."/>
            <person name="Quesneville H."/>
            <person name="Rajashekar B."/>
            <person name="Reich M."/>
            <person name="Rouhier N."/>
            <person name="Schmutz J."/>
            <person name="Yin T."/>
            <person name="Chalot M."/>
            <person name="Henrissat B."/>
            <person name="Kuees U."/>
            <person name="Lucas S."/>
            <person name="Van de Peer Y."/>
            <person name="Podila G.K."/>
            <person name="Polle A."/>
            <person name="Pukkila P.J."/>
            <person name="Richardson P.M."/>
            <person name="Rouze P."/>
            <person name="Sanders I.R."/>
            <person name="Stajich J.E."/>
            <person name="Tunlid A."/>
            <person name="Tuskan G."/>
            <person name="Grigoriev I.V."/>
        </authorList>
    </citation>
    <scope>NUCLEOTIDE SEQUENCE [LARGE SCALE GENOMIC DNA]</scope>
    <source>
        <strain evidence="2">S238N-H82 / ATCC MYA-4686</strain>
    </source>
</reference>
<proteinExistence type="predicted"/>